<comment type="caution">
    <text evidence="2">The sequence shown here is derived from an EMBL/GenBank/DDBJ whole genome shotgun (WGS) entry which is preliminary data.</text>
</comment>
<name>A0AAW1VG06_9CUCU</name>
<keyword evidence="3" id="KW-1185">Reference proteome</keyword>
<feature type="compositionally biased region" description="Basic and acidic residues" evidence="1">
    <location>
        <begin position="15"/>
        <end position="25"/>
    </location>
</feature>
<evidence type="ECO:0000313" key="2">
    <source>
        <dbReference type="EMBL" id="KAK9891952.1"/>
    </source>
</evidence>
<sequence>MHRYLVRRRGTTALREAEGKRDQRKPPPNQIGRGVGAITTSQCSFRHSSLVIIAGAVGVSFRRAAFDGVAAALFHRERHEVIISAELNSLILMRSSRYEATHRFPFSFMGMLAKYVSKLSDIITTLEFISIFQRFDYFSVDKC</sequence>
<feature type="compositionally biased region" description="Basic residues" evidence="1">
    <location>
        <begin position="1"/>
        <end position="10"/>
    </location>
</feature>
<feature type="region of interest" description="Disordered" evidence="1">
    <location>
        <begin position="1"/>
        <end position="35"/>
    </location>
</feature>
<reference evidence="2 3" key="1">
    <citation type="submission" date="2023-03" db="EMBL/GenBank/DDBJ databases">
        <title>Genome insight into feeding habits of ladybird beetles.</title>
        <authorList>
            <person name="Li H.-S."/>
            <person name="Huang Y.-H."/>
            <person name="Pang H."/>
        </authorList>
    </citation>
    <scope>NUCLEOTIDE SEQUENCE [LARGE SCALE GENOMIC DNA]</scope>
    <source>
        <strain evidence="2">SYSU_2023b</strain>
        <tissue evidence="2">Whole body</tissue>
    </source>
</reference>
<evidence type="ECO:0000256" key="1">
    <source>
        <dbReference type="SAM" id="MobiDB-lite"/>
    </source>
</evidence>
<dbReference type="Proteomes" id="UP001431783">
    <property type="component" value="Unassembled WGS sequence"/>
</dbReference>
<gene>
    <name evidence="2" type="ORF">WA026_017435</name>
</gene>
<proteinExistence type="predicted"/>
<accession>A0AAW1VG06</accession>
<evidence type="ECO:0000313" key="3">
    <source>
        <dbReference type="Proteomes" id="UP001431783"/>
    </source>
</evidence>
<dbReference type="AlphaFoldDB" id="A0AAW1VG06"/>
<dbReference type="EMBL" id="JARQZJ010000131">
    <property type="protein sequence ID" value="KAK9891952.1"/>
    <property type="molecule type" value="Genomic_DNA"/>
</dbReference>
<organism evidence="2 3">
    <name type="scientific">Henosepilachna vigintioctopunctata</name>
    <dbReference type="NCBI Taxonomy" id="420089"/>
    <lineage>
        <taxon>Eukaryota</taxon>
        <taxon>Metazoa</taxon>
        <taxon>Ecdysozoa</taxon>
        <taxon>Arthropoda</taxon>
        <taxon>Hexapoda</taxon>
        <taxon>Insecta</taxon>
        <taxon>Pterygota</taxon>
        <taxon>Neoptera</taxon>
        <taxon>Endopterygota</taxon>
        <taxon>Coleoptera</taxon>
        <taxon>Polyphaga</taxon>
        <taxon>Cucujiformia</taxon>
        <taxon>Coccinelloidea</taxon>
        <taxon>Coccinellidae</taxon>
        <taxon>Epilachninae</taxon>
        <taxon>Epilachnini</taxon>
        <taxon>Henosepilachna</taxon>
    </lineage>
</organism>
<protein>
    <submittedName>
        <fullName evidence="2">Uncharacterized protein</fullName>
    </submittedName>
</protein>